<protein>
    <submittedName>
        <fullName evidence="2">Uncharacterized protein</fullName>
    </submittedName>
</protein>
<keyword evidence="3" id="KW-1185">Reference proteome</keyword>
<feature type="compositionally biased region" description="Low complexity" evidence="1">
    <location>
        <begin position="1"/>
        <end position="11"/>
    </location>
</feature>
<name>A0ABT7SG57_9CELL</name>
<reference evidence="2 3" key="1">
    <citation type="submission" date="2023-06" db="EMBL/GenBank/DDBJ databases">
        <title>Cellulomonas sp. MW4 Whole genome sequence.</title>
        <authorList>
            <person name="Park S."/>
        </authorList>
    </citation>
    <scope>NUCLEOTIDE SEQUENCE [LARGE SCALE GENOMIC DNA]</scope>
    <source>
        <strain evidence="2 3">MW4</strain>
    </source>
</reference>
<comment type="caution">
    <text evidence="2">The sequence shown here is derived from an EMBL/GenBank/DDBJ whole genome shotgun (WGS) entry which is preliminary data.</text>
</comment>
<sequence length="75" mass="8194">MPCAFARGAARAGRRRRARSPEARRRRGTVLIDPSVDERVLAADDADRLVALLELFVAAYGRAVHADQAERPGVP</sequence>
<proteinExistence type="predicted"/>
<evidence type="ECO:0000313" key="2">
    <source>
        <dbReference type="EMBL" id="MDM7855177.1"/>
    </source>
</evidence>
<gene>
    <name evidence="2" type="ORF">QRT04_09555</name>
</gene>
<accession>A0ABT7SG57</accession>
<feature type="compositionally biased region" description="Basic residues" evidence="1">
    <location>
        <begin position="12"/>
        <end position="26"/>
    </location>
</feature>
<evidence type="ECO:0000256" key="1">
    <source>
        <dbReference type="SAM" id="MobiDB-lite"/>
    </source>
</evidence>
<dbReference type="EMBL" id="JAUCGQ010000001">
    <property type="protein sequence ID" value="MDM7855177.1"/>
    <property type="molecule type" value="Genomic_DNA"/>
</dbReference>
<feature type="region of interest" description="Disordered" evidence="1">
    <location>
        <begin position="1"/>
        <end position="26"/>
    </location>
</feature>
<evidence type="ECO:0000313" key="3">
    <source>
        <dbReference type="Proteomes" id="UP001529338"/>
    </source>
</evidence>
<organism evidence="2 3">
    <name type="scientific">Cellulomonas alba</name>
    <dbReference type="NCBI Taxonomy" id="3053467"/>
    <lineage>
        <taxon>Bacteria</taxon>
        <taxon>Bacillati</taxon>
        <taxon>Actinomycetota</taxon>
        <taxon>Actinomycetes</taxon>
        <taxon>Micrococcales</taxon>
        <taxon>Cellulomonadaceae</taxon>
        <taxon>Cellulomonas</taxon>
    </lineage>
</organism>
<dbReference type="Proteomes" id="UP001529338">
    <property type="component" value="Unassembled WGS sequence"/>
</dbReference>
<dbReference type="RefSeq" id="WP_289454983.1">
    <property type="nucleotide sequence ID" value="NZ_JAUCGQ010000001.1"/>
</dbReference>